<dbReference type="GO" id="GO:0006412">
    <property type="term" value="P:translation"/>
    <property type="evidence" value="ECO:0007669"/>
    <property type="project" value="UniProtKB-UniRule"/>
</dbReference>
<dbReference type="GO" id="GO:0003735">
    <property type="term" value="F:structural constituent of ribosome"/>
    <property type="evidence" value="ECO:0007669"/>
    <property type="project" value="InterPro"/>
</dbReference>
<evidence type="ECO:0000256" key="6">
    <source>
        <dbReference type="ARBA" id="ARBA00023274"/>
    </source>
</evidence>
<evidence type="ECO:0000256" key="8">
    <source>
        <dbReference type="RuleBase" id="RU003619"/>
    </source>
</evidence>
<dbReference type="Pfam" id="PF00177">
    <property type="entry name" value="Ribosomal_S7"/>
    <property type="match status" value="1"/>
</dbReference>
<evidence type="ECO:0000259" key="9">
    <source>
        <dbReference type="Pfam" id="PF00177"/>
    </source>
</evidence>
<dbReference type="PANTHER" id="PTHR11205">
    <property type="entry name" value="RIBOSOMAL PROTEIN S7"/>
    <property type="match status" value="1"/>
</dbReference>
<evidence type="ECO:0000313" key="10">
    <source>
        <dbReference type="EMBL" id="TMI76300.1"/>
    </source>
</evidence>
<dbReference type="Gene3D" id="1.10.455.10">
    <property type="entry name" value="Ribosomal protein S7 domain"/>
    <property type="match status" value="1"/>
</dbReference>
<dbReference type="GO" id="GO:0019843">
    <property type="term" value="F:rRNA binding"/>
    <property type="evidence" value="ECO:0007669"/>
    <property type="project" value="UniProtKB-UniRule"/>
</dbReference>
<name>A0A537IYB8_9BACT</name>
<dbReference type="InterPro" id="IPR000235">
    <property type="entry name" value="Ribosomal_uS7"/>
</dbReference>
<reference evidence="10 11" key="1">
    <citation type="journal article" date="2019" name="Nat. Microbiol.">
        <title>Mediterranean grassland soil C-N compound turnover is dependent on rainfall and depth, and is mediated by genomically divergent microorganisms.</title>
        <authorList>
            <person name="Diamond S."/>
            <person name="Andeer P.F."/>
            <person name="Li Z."/>
            <person name="Crits-Christoph A."/>
            <person name="Burstein D."/>
            <person name="Anantharaman K."/>
            <person name="Lane K.R."/>
            <person name="Thomas B.C."/>
            <person name="Pan C."/>
            <person name="Northen T.R."/>
            <person name="Banfield J.F."/>
        </authorList>
    </citation>
    <scope>NUCLEOTIDE SEQUENCE [LARGE SCALE GENOMIC DNA]</scope>
    <source>
        <strain evidence="10">NP_8</strain>
    </source>
</reference>
<protein>
    <recommendedName>
        <fullName evidence="7">Small ribosomal subunit protein uS7</fullName>
    </recommendedName>
</protein>
<evidence type="ECO:0000313" key="11">
    <source>
        <dbReference type="Proteomes" id="UP000318834"/>
    </source>
</evidence>
<keyword evidence="6 7" id="KW-0687">Ribonucleoprotein</keyword>
<proteinExistence type="inferred from homology"/>
<evidence type="ECO:0000256" key="3">
    <source>
        <dbReference type="ARBA" id="ARBA00022730"/>
    </source>
</evidence>
<accession>A0A537IYB8</accession>
<evidence type="ECO:0000256" key="5">
    <source>
        <dbReference type="ARBA" id="ARBA00022980"/>
    </source>
</evidence>
<keyword evidence="4 7" id="KW-0694">RNA-binding</keyword>
<dbReference type="FunFam" id="1.10.455.10:FF:000001">
    <property type="entry name" value="30S ribosomal protein S7"/>
    <property type="match status" value="1"/>
</dbReference>
<comment type="subunit">
    <text evidence="7">Part of the 30S ribosomal subunit. Contacts proteins S9 and S11.</text>
</comment>
<dbReference type="InterPro" id="IPR005717">
    <property type="entry name" value="Ribosomal_uS7_bac/org-type"/>
</dbReference>
<comment type="similarity">
    <text evidence="1 7 8">Belongs to the universal ribosomal protein uS7 family.</text>
</comment>
<dbReference type="SUPFAM" id="SSF47973">
    <property type="entry name" value="Ribosomal protein S7"/>
    <property type="match status" value="1"/>
</dbReference>
<keyword evidence="3 7" id="KW-0699">rRNA-binding</keyword>
<gene>
    <name evidence="7 10" type="primary">rpsG</name>
    <name evidence="10" type="ORF">E6H05_04220</name>
</gene>
<comment type="caution">
    <text evidence="10">The sequence shown here is derived from an EMBL/GenBank/DDBJ whole genome shotgun (WGS) entry which is preliminary data.</text>
</comment>
<dbReference type="AlphaFoldDB" id="A0A537IYB8"/>
<dbReference type="InterPro" id="IPR036823">
    <property type="entry name" value="Ribosomal_uS7_dom_sf"/>
</dbReference>
<dbReference type="CDD" id="cd14869">
    <property type="entry name" value="uS7_Bacteria"/>
    <property type="match status" value="1"/>
</dbReference>
<dbReference type="EMBL" id="VBAP01000026">
    <property type="protein sequence ID" value="TMI76300.1"/>
    <property type="molecule type" value="Genomic_DNA"/>
</dbReference>
<keyword evidence="5 7" id="KW-0689">Ribosomal protein</keyword>
<sequence>MPRKGQAPHREVGPEPVYNSVIVHRLINKLMERGKKSLAEHVVYTAFDQIKERSGQDPVKVLDKALHNVMPVLEVRPRRVGGATYQVPIEVRPERRLSLGLRWLVEYARARKDKRTMMDKLIAEVLDASAGQGGAVKKREDTHRMAEANKAFAHYRW</sequence>
<evidence type="ECO:0000256" key="1">
    <source>
        <dbReference type="ARBA" id="ARBA00007151"/>
    </source>
</evidence>
<feature type="domain" description="Small ribosomal subunit protein uS7" evidence="9">
    <location>
        <begin position="2"/>
        <end position="150"/>
    </location>
</feature>
<organism evidence="10 11">
    <name type="scientific">Candidatus Segetimicrobium genomatis</name>
    <dbReference type="NCBI Taxonomy" id="2569760"/>
    <lineage>
        <taxon>Bacteria</taxon>
        <taxon>Bacillati</taxon>
        <taxon>Candidatus Sysuimicrobiota</taxon>
        <taxon>Candidatus Sysuimicrobiia</taxon>
        <taxon>Candidatus Sysuimicrobiales</taxon>
        <taxon>Candidatus Segetimicrobiaceae</taxon>
        <taxon>Candidatus Segetimicrobium</taxon>
    </lineage>
</organism>
<evidence type="ECO:0000256" key="7">
    <source>
        <dbReference type="HAMAP-Rule" id="MF_00480"/>
    </source>
</evidence>
<dbReference type="InterPro" id="IPR020606">
    <property type="entry name" value="Ribosomal_uS7_CS"/>
</dbReference>
<dbReference type="GO" id="GO:0000049">
    <property type="term" value="F:tRNA binding"/>
    <property type="evidence" value="ECO:0007669"/>
    <property type="project" value="UniProtKB-UniRule"/>
</dbReference>
<evidence type="ECO:0000256" key="4">
    <source>
        <dbReference type="ARBA" id="ARBA00022884"/>
    </source>
</evidence>
<evidence type="ECO:0000256" key="2">
    <source>
        <dbReference type="ARBA" id="ARBA00022555"/>
    </source>
</evidence>
<dbReference type="PROSITE" id="PS00052">
    <property type="entry name" value="RIBOSOMAL_S7"/>
    <property type="match status" value="1"/>
</dbReference>
<comment type="function">
    <text evidence="7">One of the primary rRNA binding proteins, it binds directly to 16S rRNA where it nucleates assembly of the head domain of the 30S subunit. Is located at the subunit interface close to the decoding center, probably blocks exit of the E-site tRNA.</text>
</comment>
<dbReference type="PIRSF" id="PIRSF002122">
    <property type="entry name" value="RPS7p_RPS7a_RPS5e_RPS7o"/>
    <property type="match status" value="1"/>
</dbReference>
<dbReference type="InterPro" id="IPR023798">
    <property type="entry name" value="Ribosomal_uS7_dom"/>
</dbReference>
<dbReference type="GO" id="GO:0015935">
    <property type="term" value="C:small ribosomal subunit"/>
    <property type="evidence" value="ECO:0007669"/>
    <property type="project" value="InterPro"/>
</dbReference>
<dbReference type="HAMAP" id="MF_00480_B">
    <property type="entry name" value="Ribosomal_uS7_B"/>
    <property type="match status" value="1"/>
</dbReference>
<dbReference type="NCBIfam" id="TIGR01029">
    <property type="entry name" value="rpsG_bact"/>
    <property type="match status" value="1"/>
</dbReference>
<keyword evidence="2 7" id="KW-0820">tRNA-binding</keyword>
<dbReference type="Proteomes" id="UP000318834">
    <property type="component" value="Unassembled WGS sequence"/>
</dbReference>